<protein>
    <submittedName>
        <fullName evidence="2">Uncharacterized protein</fullName>
    </submittedName>
</protein>
<feature type="region of interest" description="Disordered" evidence="1">
    <location>
        <begin position="98"/>
        <end position="117"/>
    </location>
</feature>
<reference evidence="2" key="1">
    <citation type="journal article" date="2022" name="bioRxiv">
        <title>Genomics of Preaxostyla Flagellates Illuminates Evolutionary Transitions and the Path Towards Mitochondrial Loss.</title>
        <authorList>
            <person name="Novak L.V.F."/>
            <person name="Treitli S.C."/>
            <person name="Pyrih J."/>
            <person name="Halakuc P."/>
            <person name="Pipaliya S.V."/>
            <person name="Vacek V."/>
            <person name="Brzon O."/>
            <person name="Soukal P."/>
            <person name="Eme L."/>
            <person name="Dacks J.B."/>
            <person name="Karnkowska A."/>
            <person name="Elias M."/>
            <person name="Hampl V."/>
        </authorList>
    </citation>
    <scope>NUCLEOTIDE SEQUENCE</scope>
    <source>
        <strain evidence="2">RCP-MX</strain>
    </source>
</reference>
<keyword evidence="3" id="KW-1185">Reference proteome</keyword>
<gene>
    <name evidence="2" type="ORF">PAPYR_11963</name>
</gene>
<evidence type="ECO:0000256" key="1">
    <source>
        <dbReference type="SAM" id="MobiDB-lite"/>
    </source>
</evidence>
<sequence>MSGFNIPAARARSFSFGSLGSDAIKRGLFLYLNRIGYKVGGRPSNLDVAAERIQQAGINHDWSMTTRDDNRILISLDTTARLDEAIKQARAGDPLLCHVQSSAPSTPVPRTPAPESRTTEITQLLVGLRQRVDELNELSDQRR</sequence>
<accession>A0ABQ8U6G7</accession>
<organism evidence="2 3">
    <name type="scientific">Paratrimastix pyriformis</name>
    <dbReference type="NCBI Taxonomy" id="342808"/>
    <lineage>
        <taxon>Eukaryota</taxon>
        <taxon>Metamonada</taxon>
        <taxon>Preaxostyla</taxon>
        <taxon>Paratrimastigidae</taxon>
        <taxon>Paratrimastix</taxon>
    </lineage>
</organism>
<comment type="caution">
    <text evidence="2">The sequence shown here is derived from an EMBL/GenBank/DDBJ whole genome shotgun (WGS) entry which is preliminary data.</text>
</comment>
<name>A0ABQ8U6G7_9EUKA</name>
<evidence type="ECO:0000313" key="3">
    <source>
        <dbReference type="Proteomes" id="UP001141327"/>
    </source>
</evidence>
<dbReference type="EMBL" id="JAPMOS010000246">
    <property type="protein sequence ID" value="KAJ4453558.1"/>
    <property type="molecule type" value="Genomic_DNA"/>
</dbReference>
<dbReference type="Proteomes" id="UP001141327">
    <property type="component" value="Unassembled WGS sequence"/>
</dbReference>
<proteinExistence type="predicted"/>
<evidence type="ECO:0000313" key="2">
    <source>
        <dbReference type="EMBL" id="KAJ4453558.1"/>
    </source>
</evidence>